<dbReference type="SUPFAM" id="SSF52540">
    <property type="entry name" value="P-loop containing nucleoside triphosphate hydrolases"/>
    <property type="match status" value="1"/>
</dbReference>
<dbReference type="EMBL" id="JBBMFD010000003">
    <property type="protein sequence ID" value="MEQ2439829.1"/>
    <property type="molecule type" value="Genomic_DNA"/>
</dbReference>
<dbReference type="CDD" id="cd01131">
    <property type="entry name" value="PilT"/>
    <property type="match status" value="1"/>
</dbReference>
<evidence type="ECO:0000256" key="1">
    <source>
        <dbReference type="ARBA" id="ARBA00006611"/>
    </source>
</evidence>
<dbReference type="InterPro" id="IPR006321">
    <property type="entry name" value="PilT/PilU"/>
</dbReference>
<dbReference type="InterPro" id="IPR001482">
    <property type="entry name" value="T2SS/T4SS_dom"/>
</dbReference>
<evidence type="ECO:0000256" key="2">
    <source>
        <dbReference type="SAM" id="MobiDB-lite"/>
    </source>
</evidence>
<keyword evidence="5" id="KW-1185">Reference proteome</keyword>
<sequence>MREYFETLVRQGVFGRASDIHLSAGNPPAYRIDGVVEPVSGEPVLTHEAVEQMMAECMPKDKYEEYRKTGDADCALQIEGCGRFRVNLFRQIRGACIVMRIVNEAIPKMEDLGLPSSLQRILDLKDGLVLVTGPTGSGKSTTLAAIIHELNKSRSSHIITIEDPVEYVHQPIRCLVNQREVGSDSVSYEKALRATLREDPDIILVGEMRDLESMRAAITAAETGHLVFSTLHTIGAANTINRLLDVFPPEQQQQIRMQLSTALKAVISQRLLPRAGGKGRIGAFEVMFVNSAISNLIRENKVANINQMIETGRNDGMITLDKYIAELLQAGSITPETAQEYSPIPLKSHPQPGGGTSRRYDF</sequence>
<dbReference type="SMART" id="SM00382">
    <property type="entry name" value="AAA"/>
    <property type="match status" value="1"/>
</dbReference>
<protein>
    <submittedName>
        <fullName evidence="4">Type IV pilus twitching motility protein PilT</fullName>
    </submittedName>
</protein>
<dbReference type="NCBIfam" id="TIGR01420">
    <property type="entry name" value="pilT_fam"/>
    <property type="match status" value="1"/>
</dbReference>
<accession>A0ABV1DYX2</accession>
<comment type="caution">
    <text evidence="4">The sequence shown here is derived from an EMBL/GenBank/DDBJ whole genome shotgun (WGS) entry which is preliminary data.</text>
</comment>
<proteinExistence type="inferred from homology"/>
<feature type="region of interest" description="Disordered" evidence="2">
    <location>
        <begin position="339"/>
        <end position="362"/>
    </location>
</feature>
<gene>
    <name evidence="4" type="ORF">WMO26_03200</name>
</gene>
<evidence type="ECO:0000313" key="5">
    <source>
        <dbReference type="Proteomes" id="UP001489509"/>
    </source>
</evidence>
<dbReference type="Proteomes" id="UP001489509">
    <property type="component" value="Unassembled WGS sequence"/>
</dbReference>
<dbReference type="InterPro" id="IPR050921">
    <property type="entry name" value="T4SS_GSP_E_ATPase"/>
</dbReference>
<dbReference type="InterPro" id="IPR003593">
    <property type="entry name" value="AAA+_ATPase"/>
</dbReference>
<comment type="similarity">
    <text evidence="1">Belongs to the GSP E family.</text>
</comment>
<dbReference type="Gene3D" id="3.40.50.300">
    <property type="entry name" value="P-loop containing nucleotide triphosphate hydrolases"/>
    <property type="match status" value="1"/>
</dbReference>
<dbReference type="RefSeq" id="WP_349218095.1">
    <property type="nucleotide sequence ID" value="NZ_JBBMFD010000003.1"/>
</dbReference>
<reference evidence="4 5" key="1">
    <citation type="submission" date="2024-03" db="EMBL/GenBank/DDBJ databases">
        <title>Human intestinal bacterial collection.</title>
        <authorList>
            <person name="Pauvert C."/>
            <person name="Hitch T.C.A."/>
            <person name="Clavel T."/>
        </authorList>
    </citation>
    <scope>NUCLEOTIDE SEQUENCE [LARGE SCALE GENOMIC DNA]</scope>
    <source>
        <strain evidence="4 5">CLA-JM-H44</strain>
    </source>
</reference>
<name>A0ABV1DYX2_9FIRM</name>
<dbReference type="Pfam" id="PF00437">
    <property type="entry name" value="T2SSE"/>
    <property type="match status" value="1"/>
</dbReference>
<dbReference type="PANTHER" id="PTHR30486">
    <property type="entry name" value="TWITCHING MOTILITY PROTEIN PILT"/>
    <property type="match status" value="1"/>
</dbReference>
<evidence type="ECO:0000313" key="4">
    <source>
        <dbReference type="EMBL" id="MEQ2439829.1"/>
    </source>
</evidence>
<dbReference type="InterPro" id="IPR027417">
    <property type="entry name" value="P-loop_NTPase"/>
</dbReference>
<evidence type="ECO:0000259" key="3">
    <source>
        <dbReference type="PROSITE" id="PS00662"/>
    </source>
</evidence>
<feature type="domain" description="Bacterial type II secretion system protein E" evidence="3">
    <location>
        <begin position="196"/>
        <end position="210"/>
    </location>
</feature>
<dbReference type="Gene3D" id="3.30.450.90">
    <property type="match status" value="1"/>
</dbReference>
<dbReference type="PROSITE" id="PS00662">
    <property type="entry name" value="T2SP_E"/>
    <property type="match status" value="1"/>
</dbReference>
<organism evidence="4 5">
    <name type="scientific">Solibaculum intestinale</name>
    <dbReference type="NCBI Taxonomy" id="3133165"/>
    <lineage>
        <taxon>Bacteria</taxon>
        <taxon>Bacillati</taxon>
        <taxon>Bacillota</taxon>
        <taxon>Clostridia</taxon>
        <taxon>Eubacteriales</taxon>
        <taxon>Oscillospiraceae</taxon>
        <taxon>Solibaculum</taxon>
    </lineage>
</organism>